<dbReference type="InterPro" id="IPR000878">
    <property type="entry name" value="4pyrrol_Mease"/>
</dbReference>
<dbReference type="InterPro" id="IPR003043">
    <property type="entry name" value="Uropor_MeTrfase_CS"/>
</dbReference>
<dbReference type="AlphaFoldDB" id="A0A0A1MNT5"/>
<keyword evidence="12" id="KW-1185">Reference proteome</keyword>
<accession>A0A0A1MNT5</accession>
<name>A0A0A1MNT5_9BACI</name>
<dbReference type="FunFam" id="3.30.950.10:FF:000001">
    <property type="entry name" value="Siroheme synthase"/>
    <property type="match status" value="1"/>
</dbReference>
<dbReference type="GO" id="GO:0004851">
    <property type="term" value="F:uroporphyrin-III C-methyltransferase activity"/>
    <property type="evidence" value="ECO:0007669"/>
    <property type="project" value="UniProtKB-EC"/>
</dbReference>
<organism evidence="11 12">
    <name type="scientific">Oceanobacillus oncorhynchi</name>
    <dbReference type="NCBI Taxonomy" id="545501"/>
    <lineage>
        <taxon>Bacteria</taxon>
        <taxon>Bacillati</taxon>
        <taxon>Bacillota</taxon>
        <taxon>Bacilli</taxon>
        <taxon>Bacillales</taxon>
        <taxon>Bacillaceae</taxon>
        <taxon>Oceanobacillus</taxon>
    </lineage>
</organism>
<dbReference type="SUPFAM" id="SSF53790">
    <property type="entry name" value="Tetrapyrrole methylase"/>
    <property type="match status" value="1"/>
</dbReference>
<dbReference type="InterPro" id="IPR035996">
    <property type="entry name" value="4pyrrol_Methylase_sf"/>
</dbReference>
<dbReference type="EMBL" id="CDGG01000001">
    <property type="protein sequence ID" value="CEI81444.1"/>
    <property type="molecule type" value="Genomic_DNA"/>
</dbReference>
<dbReference type="SUPFAM" id="SSF69618">
    <property type="entry name" value="HemD-like"/>
    <property type="match status" value="1"/>
</dbReference>
<feature type="domain" description="Tetrapyrrole methylase" evidence="10">
    <location>
        <begin position="8"/>
        <end position="219"/>
    </location>
</feature>
<evidence type="ECO:0000313" key="11">
    <source>
        <dbReference type="EMBL" id="CEI81444.1"/>
    </source>
</evidence>
<dbReference type="STRING" id="545501.BN997_01266"/>
<dbReference type="Gene3D" id="3.40.1010.10">
    <property type="entry name" value="Cobalt-precorrin-4 Transmethylase, Domain 1"/>
    <property type="match status" value="1"/>
</dbReference>
<sequence>MMTKPGCVYLVGAGPGDIGLVTLKGYTYLQQAEVVLYDRLVNPLLLEYASQQAEFIYCGKMPKKHILRQEAINELLVKHGLEGKNVVRLKGGDPSVFGRVGEEAAALEQAGVPYEIVPGITAGIGAAAYAGVPVTHREHSLSFAVITGHDKSPSGEPLIDWHALANGIDTIAFYMGLGNLPYISEQLISHGRSSDTPVLLIQWGTTGKQRTLQGNLATIVQKAKAAQFKNPAIILVGDVSTLKKGESWFESKPLFSQHLLLGRAGEEPSEMARHLREQGAEVFEFPRMQKKKHLLKKADIPANRDLLFLSPASVDIFFESLQANKIDIRRIQGEFYGISKKTVKAIESYHCFGKEIAERSPDAPPLVILGDPEGFHRKEQRYPFVFEPDFIATHSFIRVQQTEQTFSRLQEEERIETIIFPNARSVKTVTEGFQACGETPENISTYARVICFGEKSKQAAVKAGYAVSEVLSEPTEEALQEVLLQKEAPLVAAALS</sequence>
<dbReference type="InterPro" id="IPR050161">
    <property type="entry name" value="Siro_Cobalamin_biosynth"/>
</dbReference>
<dbReference type="PROSITE" id="PS00839">
    <property type="entry name" value="SUMT_1"/>
    <property type="match status" value="1"/>
</dbReference>
<dbReference type="GO" id="GO:0019354">
    <property type="term" value="P:siroheme biosynthetic process"/>
    <property type="evidence" value="ECO:0007669"/>
    <property type="project" value="InterPro"/>
</dbReference>
<evidence type="ECO:0000256" key="3">
    <source>
        <dbReference type="ARBA" id="ARBA00018323"/>
    </source>
</evidence>
<dbReference type="Gene3D" id="3.40.50.10090">
    <property type="match status" value="2"/>
</dbReference>
<dbReference type="GO" id="GO:0032259">
    <property type="term" value="P:methylation"/>
    <property type="evidence" value="ECO:0007669"/>
    <property type="project" value="UniProtKB-KW"/>
</dbReference>
<evidence type="ECO:0000256" key="6">
    <source>
        <dbReference type="ARBA" id="ARBA00022691"/>
    </source>
</evidence>
<keyword evidence="5 9" id="KW-0808">Transferase</keyword>
<dbReference type="EC" id="2.1.1.107" evidence="2"/>
<keyword evidence="6" id="KW-0949">S-adenosyl-L-methionine</keyword>
<dbReference type="GO" id="GO:0004852">
    <property type="term" value="F:uroporphyrinogen-III synthase activity"/>
    <property type="evidence" value="ECO:0007669"/>
    <property type="project" value="InterPro"/>
</dbReference>
<evidence type="ECO:0000256" key="2">
    <source>
        <dbReference type="ARBA" id="ARBA00012162"/>
    </source>
</evidence>
<keyword evidence="4 9" id="KW-0489">Methyltransferase</keyword>
<dbReference type="Pfam" id="PF00590">
    <property type="entry name" value="TP_methylase"/>
    <property type="match status" value="1"/>
</dbReference>
<evidence type="ECO:0000313" key="12">
    <source>
        <dbReference type="Proteomes" id="UP000040453"/>
    </source>
</evidence>
<gene>
    <name evidence="11" type="primary">nasF</name>
    <name evidence="11" type="ORF">BN997_01266</name>
</gene>
<evidence type="ECO:0000256" key="4">
    <source>
        <dbReference type="ARBA" id="ARBA00022603"/>
    </source>
</evidence>
<dbReference type="InterPro" id="IPR006366">
    <property type="entry name" value="CobA/CysG_C"/>
</dbReference>
<dbReference type="FunFam" id="3.40.1010.10:FF:000001">
    <property type="entry name" value="Siroheme synthase"/>
    <property type="match status" value="1"/>
</dbReference>
<dbReference type="NCBIfam" id="NF004790">
    <property type="entry name" value="PRK06136.1"/>
    <property type="match status" value="1"/>
</dbReference>
<evidence type="ECO:0000256" key="7">
    <source>
        <dbReference type="ARBA" id="ARBA00023244"/>
    </source>
</evidence>
<dbReference type="InterPro" id="IPR014777">
    <property type="entry name" value="4pyrrole_Mease_sub1"/>
</dbReference>
<evidence type="ECO:0000256" key="5">
    <source>
        <dbReference type="ARBA" id="ARBA00022679"/>
    </source>
</evidence>
<proteinExistence type="inferred from homology"/>
<dbReference type="InterPro" id="IPR036108">
    <property type="entry name" value="4pyrrol_syn_uPrphyn_synt_sf"/>
</dbReference>
<dbReference type="RefSeq" id="WP_042530583.1">
    <property type="nucleotide sequence ID" value="NZ_CDGG01000001.1"/>
</dbReference>
<dbReference type="PANTHER" id="PTHR45790">
    <property type="entry name" value="SIROHEME SYNTHASE-RELATED"/>
    <property type="match status" value="1"/>
</dbReference>
<keyword evidence="7" id="KW-0627">Porphyrin biosynthesis</keyword>
<dbReference type="PROSITE" id="PS00840">
    <property type="entry name" value="SUMT_2"/>
    <property type="match status" value="1"/>
</dbReference>
<evidence type="ECO:0000259" key="10">
    <source>
        <dbReference type="Pfam" id="PF00590"/>
    </source>
</evidence>
<protein>
    <recommendedName>
        <fullName evidence="3">Uroporphyrinogen-III C-methyltransferase</fullName>
        <ecNumber evidence="2">2.1.1.107</ecNumber>
    </recommendedName>
    <alternativeName>
        <fullName evidence="8">Uroporphyrinogen III methylase</fullName>
    </alternativeName>
</protein>
<evidence type="ECO:0000256" key="9">
    <source>
        <dbReference type="RuleBase" id="RU003960"/>
    </source>
</evidence>
<evidence type="ECO:0000256" key="8">
    <source>
        <dbReference type="ARBA" id="ARBA00079776"/>
    </source>
</evidence>
<comment type="similarity">
    <text evidence="1 9">Belongs to the precorrin methyltransferase family.</text>
</comment>
<dbReference type="PANTHER" id="PTHR45790:SF3">
    <property type="entry name" value="S-ADENOSYL-L-METHIONINE-DEPENDENT UROPORPHYRINOGEN III METHYLTRANSFERASE, CHLOROPLASTIC"/>
    <property type="match status" value="1"/>
</dbReference>
<dbReference type="Proteomes" id="UP000040453">
    <property type="component" value="Unassembled WGS sequence"/>
</dbReference>
<dbReference type="Gene3D" id="3.30.950.10">
    <property type="entry name" value="Methyltransferase, Cobalt-precorrin-4 Transmethylase, Domain 2"/>
    <property type="match status" value="1"/>
</dbReference>
<dbReference type="InterPro" id="IPR014776">
    <property type="entry name" value="4pyrrole_Mease_sub2"/>
</dbReference>
<reference evidence="11 12" key="1">
    <citation type="submission" date="2014-11" db="EMBL/GenBank/DDBJ databases">
        <authorList>
            <person name="Urmite Genomes Urmite Genomes"/>
        </authorList>
    </citation>
    <scope>NUCLEOTIDE SEQUENCE [LARGE SCALE GENOMIC DNA]</scope>
    <source>
        <strain evidence="11 12">Oc5</strain>
    </source>
</reference>
<dbReference type="CDD" id="cd11642">
    <property type="entry name" value="SUMT"/>
    <property type="match status" value="1"/>
</dbReference>
<evidence type="ECO:0000256" key="1">
    <source>
        <dbReference type="ARBA" id="ARBA00005879"/>
    </source>
</evidence>
<dbReference type="NCBIfam" id="TIGR01469">
    <property type="entry name" value="cobA_cysG_Cterm"/>
    <property type="match status" value="1"/>
</dbReference>